<comment type="subcellular location">
    <subcellularLocation>
        <location evidence="2">Membrane</location>
        <topology evidence="2">Multi-pass membrane protein</topology>
    </subcellularLocation>
</comment>
<evidence type="ECO:0000256" key="6">
    <source>
        <dbReference type="ARBA" id="ARBA00022801"/>
    </source>
</evidence>
<organism evidence="12 13">
    <name type="scientific">Chryseosolibacter histidini</name>
    <dbReference type="NCBI Taxonomy" id="2782349"/>
    <lineage>
        <taxon>Bacteria</taxon>
        <taxon>Pseudomonadati</taxon>
        <taxon>Bacteroidota</taxon>
        <taxon>Cytophagia</taxon>
        <taxon>Cytophagales</taxon>
        <taxon>Chryseotaleaceae</taxon>
        <taxon>Chryseosolibacter</taxon>
    </lineage>
</organism>
<gene>
    <name evidence="12" type="ORF">KK083_15780</name>
</gene>
<evidence type="ECO:0000256" key="8">
    <source>
        <dbReference type="ARBA" id="ARBA00022989"/>
    </source>
</evidence>
<feature type="transmembrane region" description="Helical" evidence="10">
    <location>
        <begin position="118"/>
        <end position="138"/>
    </location>
</feature>
<dbReference type="GO" id="GO:0016020">
    <property type="term" value="C:membrane"/>
    <property type="evidence" value="ECO:0007669"/>
    <property type="project" value="UniProtKB-SubCell"/>
</dbReference>
<evidence type="ECO:0000259" key="11">
    <source>
        <dbReference type="Pfam" id="PF02163"/>
    </source>
</evidence>
<evidence type="ECO:0000256" key="3">
    <source>
        <dbReference type="ARBA" id="ARBA00007931"/>
    </source>
</evidence>
<feature type="transmembrane region" description="Helical" evidence="10">
    <location>
        <begin position="278"/>
        <end position="296"/>
    </location>
</feature>
<dbReference type="Pfam" id="PF02163">
    <property type="entry name" value="Peptidase_M50"/>
    <property type="match status" value="1"/>
</dbReference>
<dbReference type="Proteomes" id="UP001319200">
    <property type="component" value="Unassembled WGS sequence"/>
</dbReference>
<dbReference type="GO" id="GO:0006508">
    <property type="term" value="P:proteolysis"/>
    <property type="evidence" value="ECO:0007669"/>
    <property type="project" value="UniProtKB-KW"/>
</dbReference>
<keyword evidence="9 10" id="KW-0472">Membrane</keyword>
<feature type="transmembrane region" description="Helical" evidence="10">
    <location>
        <begin position="249"/>
        <end position="266"/>
    </location>
</feature>
<evidence type="ECO:0000313" key="12">
    <source>
        <dbReference type="EMBL" id="MBT1698351.1"/>
    </source>
</evidence>
<dbReference type="PANTHER" id="PTHR31412:SF0">
    <property type="entry name" value="ZINC METALLOPROTEASE EGY1, CHLOROPLASTIC-RELATED"/>
    <property type="match status" value="1"/>
</dbReference>
<keyword evidence="13" id="KW-1185">Reference proteome</keyword>
<proteinExistence type="inferred from homology"/>
<keyword evidence="4 12" id="KW-0645">Protease</keyword>
<dbReference type="RefSeq" id="WP_254164416.1">
    <property type="nucleotide sequence ID" value="NZ_JAHESF010000014.1"/>
</dbReference>
<comment type="caution">
    <text evidence="12">The sequence shown here is derived from an EMBL/GenBank/DDBJ whole genome shotgun (WGS) entry which is preliminary data.</text>
</comment>
<evidence type="ECO:0000313" key="13">
    <source>
        <dbReference type="Proteomes" id="UP001319200"/>
    </source>
</evidence>
<feature type="transmembrane region" description="Helical" evidence="10">
    <location>
        <begin position="359"/>
        <end position="380"/>
    </location>
</feature>
<accession>A0AAP2DLB7</accession>
<name>A0AAP2DLB7_9BACT</name>
<keyword evidence="7" id="KW-0809">Transit peptide</keyword>
<feature type="transmembrane region" description="Helical" evidence="10">
    <location>
        <begin position="41"/>
        <end position="62"/>
    </location>
</feature>
<feature type="transmembrane region" description="Helical" evidence="10">
    <location>
        <begin position="82"/>
        <end position="103"/>
    </location>
</feature>
<keyword evidence="8 10" id="KW-1133">Transmembrane helix</keyword>
<dbReference type="AlphaFoldDB" id="A0AAP2DLB7"/>
<protein>
    <submittedName>
        <fullName evidence="12">Site-2 protease family protein</fullName>
    </submittedName>
</protein>
<feature type="domain" description="Peptidase M50" evidence="11">
    <location>
        <begin position="52"/>
        <end position="248"/>
    </location>
</feature>
<dbReference type="GO" id="GO:0008233">
    <property type="term" value="F:peptidase activity"/>
    <property type="evidence" value="ECO:0007669"/>
    <property type="project" value="UniProtKB-KW"/>
</dbReference>
<evidence type="ECO:0000256" key="9">
    <source>
        <dbReference type="ARBA" id="ARBA00023136"/>
    </source>
</evidence>
<keyword evidence="6" id="KW-0378">Hydrolase</keyword>
<feature type="transmembrane region" description="Helical" evidence="10">
    <location>
        <begin position="206"/>
        <end position="228"/>
    </location>
</feature>
<dbReference type="PANTHER" id="PTHR31412">
    <property type="entry name" value="ZINC METALLOPROTEASE EGY1"/>
    <property type="match status" value="1"/>
</dbReference>
<dbReference type="CDD" id="cd06160">
    <property type="entry name" value="S2P-M50_like_2"/>
    <property type="match status" value="1"/>
</dbReference>
<dbReference type="InterPro" id="IPR044838">
    <property type="entry name" value="EGY1-like"/>
</dbReference>
<evidence type="ECO:0000256" key="10">
    <source>
        <dbReference type="SAM" id="Phobius"/>
    </source>
</evidence>
<evidence type="ECO:0000256" key="5">
    <source>
        <dbReference type="ARBA" id="ARBA00022692"/>
    </source>
</evidence>
<sequence length="384" mass="43420">MSRKTKQIIFQVVLFVITFITTTLAGSEFASGLPLSFNPNYSWNTFLSGLQFSVPLLLILTVHEFGHYFTAMYHKVRTSLPYYIPIPPIPVFLLNFGTMGALIRLRSRPKSNLQNFDIGLAGPLAGFVVALLALFYAYRTLPPAEYIFQFHPEYKQYGLDYASHAYDPQIMKEQKAIDVQIGSSLITWLFQQVATDPARIPNPHEIMHYPVLMACYFALFVTCLNLLPIGQLDGGHVVYGLFGFKKHKVIATVFFIALIFYSGLGWPYIKPDLPKDELLLGIVFYVFLLFQALKGLRLPTKDTAMYTALIFAVQFLLLQYVPGVEGYGGWLIFGVIIGRFIGIEHPPSEIEQPLDSKRILLGWITLLIFILCFSPAPIMVNVPR</sequence>
<evidence type="ECO:0000256" key="2">
    <source>
        <dbReference type="ARBA" id="ARBA00004141"/>
    </source>
</evidence>
<evidence type="ECO:0000256" key="1">
    <source>
        <dbReference type="ARBA" id="ARBA00001947"/>
    </source>
</evidence>
<evidence type="ECO:0000256" key="4">
    <source>
        <dbReference type="ARBA" id="ARBA00022670"/>
    </source>
</evidence>
<keyword evidence="5 10" id="KW-0812">Transmembrane</keyword>
<dbReference type="InterPro" id="IPR008915">
    <property type="entry name" value="Peptidase_M50"/>
</dbReference>
<dbReference type="EMBL" id="JAHESF010000014">
    <property type="protein sequence ID" value="MBT1698351.1"/>
    <property type="molecule type" value="Genomic_DNA"/>
</dbReference>
<reference evidence="12 13" key="1">
    <citation type="submission" date="2021-05" db="EMBL/GenBank/DDBJ databases">
        <title>A Polyphasic approach of four new species of the genus Ohtaekwangia: Ohtaekwangia histidinii sp. nov., Ohtaekwangia cretensis sp. nov., Ohtaekwangia indiensis sp. nov., Ohtaekwangia reichenbachii sp. nov. from diverse environment.</title>
        <authorList>
            <person name="Octaviana S."/>
        </authorList>
    </citation>
    <scope>NUCLEOTIDE SEQUENCE [LARGE SCALE GENOMIC DNA]</scope>
    <source>
        <strain evidence="12 13">PWU4</strain>
    </source>
</reference>
<comment type="similarity">
    <text evidence="3">Belongs to the peptidase M50B family.</text>
</comment>
<evidence type="ECO:0000256" key="7">
    <source>
        <dbReference type="ARBA" id="ARBA00022946"/>
    </source>
</evidence>
<comment type="cofactor">
    <cofactor evidence="1">
        <name>Zn(2+)</name>
        <dbReference type="ChEBI" id="CHEBI:29105"/>
    </cofactor>
</comment>